<dbReference type="CDD" id="cd07011">
    <property type="entry name" value="cupin_PMI_type_I_N"/>
    <property type="match status" value="1"/>
</dbReference>
<feature type="domain" description="Phosphomannose isomerase type I catalytic" evidence="8">
    <location>
        <begin position="4"/>
        <end position="148"/>
    </location>
</feature>
<dbReference type="InterPro" id="IPR014710">
    <property type="entry name" value="RmlC-like_jellyroll"/>
</dbReference>
<organism evidence="9 10">
    <name type="scientific">Arthrobacter bambusae</name>
    <dbReference type="NCBI Taxonomy" id="1338426"/>
    <lineage>
        <taxon>Bacteria</taxon>
        <taxon>Bacillati</taxon>
        <taxon>Actinomycetota</taxon>
        <taxon>Actinomycetes</taxon>
        <taxon>Micrococcales</taxon>
        <taxon>Micrococcaceae</taxon>
        <taxon>Arthrobacter</taxon>
    </lineage>
</organism>
<keyword evidence="7 9" id="KW-0413">Isomerase</keyword>
<dbReference type="PANTHER" id="PTHR10309">
    <property type="entry name" value="MANNOSE-6-PHOSPHATE ISOMERASE"/>
    <property type="match status" value="1"/>
</dbReference>
<evidence type="ECO:0000256" key="4">
    <source>
        <dbReference type="ARBA" id="ARBA00011956"/>
    </source>
</evidence>
<dbReference type="PIRSF" id="PIRSF001480">
    <property type="entry name" value="Mannose-6-phosphate_isomerase"/>
    <property type="match status" value="1"/>
</dbReference>
<dbReference type="Proteomes" id="UP001549307">
    <property type="component" value="Unassembled WGS sequence"/>
</dbReference>
<reference evidence="9 10" key="1">
    <citation type="submission" date="2024-06" db="EMBL/GenBank/DDBJ databases">
        <title>Sorghum-associated microbial communities from plants grown in Nebraska, USA.</title>
        <authorList>
            <person name="Schachtman D."/>
        </authorList>
    </citation>
    <scope>NUCLEOTIDE SEQUENCE [LARGE SCALE GENOMIC DNA]</scope>
    <source>
        <strain evidence="9 10">3552</strain>
    </source>
</reference>
<dbReference type="InterPro" id="IPR046457">
    <property type="entry name" value="PMI_typeI_cat"/>
</dbReference>
<sequence length="395" mass="41890">MHLLTGARRSYDWGSMTSMPEFLGTHPDGKPFAELWLGAHPTGPSTISGPTGTEGLDEWVARDRLGNLGQRVDAAFGRLPYLVKLLAPAKPLSIQVHPTRELAAKGFREEERQGIPLDDPQRTFKDTNNKPEMVYAISHFEGLAGFRPRHQIALLLGEIAGPLSPARDQLAVPGEQGMRLMLETLVGLSPEDIQAVLEVAASLSLTHPHPVVRAACDTVGELANAYPGDVGTVVSLVLNRVRLAPGESMFLADGVPHAYLGGFGLEVMANSDNVLRLGLTSKHIDIEAMLGAVDFSSSGVDVTPGPVNAATHAFRPPVPDFALSITRPERSGEGCATVPASGPRILVCLDGTVTVRTQDSADSRAISRGQSLFIQADEGGITVEGPGTIAQAFVP</sequence>
<proteinExistence type="inferred from homology"/>
<dbReference type="InterPro" id="IPR001250">
    <property type="entry name" value="Man6P_Isoase-1"/>
</dbReference>
<comment type="catalytic activity">
    <reaction evidence="1">
        <text>D-mannose 6-phosphate = D-fructose 6-phosphate</text>
        <dbReference type="Rhea" id="RHEA:12356"/>
        <dbReference type="ChEBI" id="CHEBI:58735"/>
        <dbReference type="ChEBI" id="CHEBI:61527"/>
        <dbReference type="EC" id="5.3.1.8"/>
    </reaction>
</comment>
<keyword evidence="10" id="KW-1185">Reference proteome</keyword>
<name>A0ABV2P189_9MICC</name>
<dbReference type="InterPro" id="IPR011051">
    <property type="entry name" value="RmlC_Cupin_sf"/>
</dbReference>
<evidence type="ECO:0000256" key="6">
    <source>
        <dbReference type="ARBA" id="ARBA00022833"/>
    </source>
</evidence>
<keyword evidence="6" id="KW-0862">Zinc</keyword>
<evidence type="ECO:0000256" key="5">
    <source>
        <dbReference type="ARBA" id="ARBA00022723"/>
    </source>
</evidence>
<dbReference type="InterPro" id="IPR016305">
    <property type="entry name" value="Mannose-6-P_Isomerase"/>
</dbReference>
<comment type="cofactor">
    <cofactor evidence="2">
        <name>Zn(2+)</name>
        <dbReference type="ChEBI" id="CHEBI:29105"/>
    </cofactor>
</comment>
<evidence type="ECO:0000259" key="8">
    <source>
        <dbReference type="Pfam" id="PF20511"/>
    </source>
</evidence>
<dbReference type="PANTHER" id="PTHR10309:SF0">
    <property type="entry name" value="MANNOSE-6-PHOSPHATE ISOMERASE"/>
    <property type="match status" value="1"/>
</dbReference>
<dbReference type="GeneID" id="92751253"/>
<evidence type="ECO:0000313" key="9">
    <source>
        <dbReference type="EMBL" id="MET4538520.1"/>
    </source>
</evidence>
<dbReference type="NCBIfam" id="TIGR00218">
    <property type="entry name" value="manA"/>
    <property type="match status" value="1"/>
</dbReference>
<comment type="similarity">
    <text evidence="3">Belongs to the mannose-6-phosphate isomerase type 1 family.</text>
</comment>
<gene>
    <name evidence="9" type="ORF">ABIE37_000275</name>
</gene>
<dbReference type="RefSeq" id="WP_354226001.1">
    <property type="nucleotide sequence ID" value="NZ_JBEPSN010000001.1"/>
</dbReference>
<accession>A0ABV2P189</accession>
<protein>
    <recommendedName>
        <fullName evidence="4">mannose-6-phosphate isomerase</fullName>
        <ecNumber evidence="4">5.3.1.8</ecNumber>
    </recommendedName>
</protein>
<evidence type="ECO:0000313" key="10">
    <source>
        <dbReference type="Proteomes" id="UP001549307"/>
    </source>
</evidence>
<keyword evidence="5" id="KW-0479">Metal-binding</keyword>
<dbReference type="GO" id="GO:0004476">
    <property type="term" value="F:mannose-6-phosphate isomerase activity"/>
    <property type="evidence" value="ECO:0007669"/>
    <property type="project" value="UniProtKB-EC"/>
</dbReference>
<comment type="caution">
    <text evidence="9">The sequence shown here is derived from an EMBL/GenBank/DDBJ whole genome shotgun (WGS) entry which is preliminary data.</text>
</comment>
<dbReference type="SUPFAM" id="SSF51182">
    <property type="entry name" value="RmlC-like cupins"/>
    <property type="match status" value="1"/>
</dbReference>
<dbReference type="EC" id="5.3.1.8" evidence="4"/>
<dbReference type="Gene3D" id="2.60.120.10">
    <property type="entry name" value="Jelly Rolls"/>
    <property type="match status" value="2"/>
</dbReference>
<dbReference type="EMBL" id="JBEPSN010000001">
    <property type="protein sequence ID" value="MET4538520.1"/>
    <property type="molecule type" value="Genomic_DNA"/>
</dbReference>
<dbReference type="Pfam" id="PF20511">
    <property type="entry name" value="PMI_typeI_cat"/>
    <property type="match status" value="1"/>
</dbReference>
<dbReference type="PRINTS" id="PR00714">
    <property type="entry name" value="MAN6PISMRASE"/>
</dbReference>
<evidence type="ECO:0000256" key="3">
    <source>
        <dbReference type="ARBA" id="ARBA00010772"/>
    </source>
</evidence>
<evidence type="ECO:0000256" key="7">
    <source>
        <dbReference type="ARBA" id="ARBA00023235"/>
    </source>
</evidence>
<evidence type="ECO:0000256" key="1">
    <source>
        <dbReference type="ARBA" id="ARBA00000757"/>
    </source>
</evidence>
<evidence type="ECO:0000256" key="2">
    <source>
        <dbReference type="ARBA" id="ARBA00001947"/>
    </source>
</evidence>
<dbReference type="Gene3D" id="1.10.441.10">
    <property type="entry name" value="Phosphomannose Isomerase, domain 2"/>
    <property type="match status" value="1"/>
</dbReference>